<sequence>MRQPIFIGLFIVLSILCYACATTNTKIVSSWRNPSIRLQRSDINKFVVAVFLKDDSTRKMAENLIARRFPGQAVPSYEYLGFDRLSADTSFYLRKAAADGKDGVVVVYLSNVDRTRNIRAKNIQYSQSWSTGINQAIYAQDVVLTVRDQAIYQVQVDVYAANRNALIWSGLTSTVDPFNDKTLIHDVTTEVVRQMKKERFLQ</sequence>
<dbReference type="RefSeq" id="WP_111598845.1">
    <property type="nucleotide sequence ID" value="NZ_QLLL01000006.1"/>
</dbReference>
<evidence type="ECO:0000313" key="1">
    <source>
        <dbReference type="EMBL" id="RAJ02401.1"/>
    </source>
</evidence>
<dbReference type="Proteomes" id="UP000249547">
    <property type="component" value="Unassembled WGS sequence"/>
</dbReference>
<protein>
    <recommendedName>
        <fullName evidence="3">DUF4136 domain-containing protein</fullName>
    </recommendedName>
</protein>
<dbReference type="AlphaFoldDB" id="A0A327QDL3"/>
<dbReference type="OrthoDB" id="5432319at2"/>
<reference evidence="1 2" key="1">
    <citation type="submission" date="2018-06" db="EMBL/GenBank/DDBJ databases">
        <title>Genomic Encyclopedia of Archaeal and Bacterial Type Strains, Phase II (KMG-II): from individual species to whole genera.</title>
        <authorList>
            <person name="Goeker M."/>
        </authorList>
    </citation>
    <scope>NUCLEOTIDE SEQUENCE [LARGE SCALE GENOMIC DNA]</scope>
    <source>
        <strain evidence="1 2">DSM 23857</strain>
    </source>
</reference>
<comment type="caution">
    <text evidence="1">The sequence shown here is derived from an EMBL/GenBank/DDBJ whole genome shotgun (WGS) entry which is preliminary data.</text>
</comment>
<evidence type="ECO:0008006" key="3">
    <source>
        <dbReference type="Google" id="ProtNLM"/>
    </source>
</evidence>
<name>A0A327QDL3_9BACT</name>
<proteinExistence type="predicted"/>
<evidence type="ECO:0000313" key="2">
    <source>
        <dbReference type="Proteomes" id="UP000249547"/>
    </source>
</evidence>
<dbReference type="EMBL" id="QLLL01000006">
    <property type="protein sequence ID" value="RAJ02401.1"/>
    <property type="molecule type" value="Genomic_DNA"/>
</dbReference>
<gene>
    <name evidence="1" type="ORF">LX64_03414</name>
</gene>
<keyword evidence="2" id="KW-1185">Reference proteome</keyword>
<organism evidence="1 2">
    <name type="scientific">Chitinophaga skermanii</name>
    <dbReference type="NCBI Taxonomy" id="331697"/>
    <lineage>
        <taxon>Bacteria</taxon>
        <taxon>Pseudomonadati</taxon>
        <taxon>Bacteroidota</taxon>
        <taxon>Chitinophagia</taxon>
        <taxon>Chitinophagales</taxon>
        <taxon>Chitinophagaceae</taxon>
        <taxon>Chitinophaga</taxon>
    </lineage>
</organism>
<accession>A0A327QDL3</accession>